<proteinExistence type="predicted"/>
<dbReference type="InterPro" id="IPR009769">
    <property type="entry name" value="EDR2_C"/>
</dbReference>
<comment type="caution">
    <text evidence="3">The sequence shown here is derived from an EMBL/GenBank/DDBJ whole genome shotgun (WGS) entry which is preliminary data.</text>
</comment>
<evidence type="ECO:0000313" key="4">
    <source>
        <dbReference type="Proteomes" id="UP000187406"/>
    </source>
</evidence>
<keyword evidence="4" id="KW-1185">Reference proteome</keyword>
<name>A0A1Q3BYJ8_CEPFO</name>
<dbReference type="STRING" id="3775.A0A1Q3BYJ8"/>
<organism evidence="3 4">
    <name type="scientific">Cephalotus follicularis</name>
    <name type="common">Albany pitcher plant</name>
    <dbReference type="NCBI Taxonomy" id="3775"/>
    <lineage>
        <taxon>Eukaryota</taxon>
        <taxon>Viridiplantae</taxon>
        <taxon>Streptophyta</taxon>
        <taxon>Embryophyta</taxon>
        <taxon>Tracheophyta</taxon>
        <taxon>Spermatophyta</taxon>
        <taxon>Magnoliopsida</taxon>
        <taxon>eudicotyledons</taxon>
        <taxon>Gunneridae</taxon>
        <taxon>Pentapetalae</taxon>
        <taxon>rosids</taxon>
        <taxon>fabids</taxon>
        <taxon>Oxalidales</taxon>
        <taxon>Cephalotaceae</taxon>
        <taxon>Cephalotus</taxon>
    </lineage>
</organism>
<accession>A0A1Q3BYJ8</accession>
<dbReference type="InParanoid" id="A0A1Q3BYJ8"/>
<gene>
    <name evidence="3" type="ORF">CFOL_v3_16573</name>
</gene>
<reference evidence="4" key="1">
    <citation type="submission" date="2016-04" db="EMBL/GenBank/DDBJ databases">
        <title>Cephalotus genome sequencing.</title>
        <authorList>
            <person name="Fukushima K."/>
            <person name="Hasebe M."/>
            <person name="Fang X."/>
        </authorList>
    </citation>
    <scope>NUCLEOTIDE SEQUENCE [LARGE SCALE GENOMIC DNA]</scope>
    <source>
        <strain evidence="4">cv. St1</strain>
    </source>
</reference>
<dbReference type="Pfam" id="PF07059">
    <property type="entry name" value="EDR2_C"/>
    <property type="match status" value="1"/>
</dbReference>
<evidence type="ECO:0000259" key="2">
    <source>
        <dbReference type="Pfam" id="PF07059"/>
    </source>
</evidence>
<feature type="compositionally biased region" description="Basic residues" evidence="1">
    <location>
        <begin position="17"/>
        <end position="26"/>
    </location>
</feature>
<dbReference type="AlphaFoldDB" id="A0A1Q3BYJ8"/>
<dbReference type="EMBL" id="BDDD01001072">
    <property type="protein sequence ID" value="GAV73086.1"/>
    <property type="molecule type" value="Genomic_DNA"/>
</dbReference>
<feature type="domain" description="Protein ENHANCED DISEASE RESISTANCE 2 C-terminal" evidence="2">
    <location>
        <begin position="240"/>
        <end position="481"/>
    </location>
</feature>
<dbReference type="PANTHER" id="PTHR31558">
    <property type="entry name" value="CW14 PROTEIN"/>
    <property type="match status" value="1"/>
</dbReference>
<dbReference type="Proteomes" id="UP000187406">
    <property type="component" value="Unassembled WGS sequence"/>
</dbReference>
<dbReference type="OrthoDB" id="9970435at2759"/>
<dbReference type="PANTHER" id="PTHR31558:SF19">
    <property type="entry name" value="PROTEIN ENHANCED DISEASE RESISTANCE 2 C-TERMINAL DOMAIN-CONTAINING PROTEIN"/>
    <property type="match status" value="1"/>
</dbReference>
<feature type="region of interest" description="Disordered" evidence="1">
    <location>
        <begin position="1"/>
        <end position="26"/>
    </location>
</feature>
<evidence type="ECO:0000313" key="3">
    <source>
        <dbReference type="EMBL" id="GAV73086.1"/>
    </source>
</evidence>
<evidence type="ECO:0000256" key="1">
    <source>
        <dbReference type="SAM" id="MobiDB-lite"/>
    </source>
</evidence>
<sequence>MGACPSKRVSCVDWPSKKRKKKPKRRRLLKRRVSSLKLDDVDSSCGRRSANSIVQGSGESMWFDCFSMAESESVDEFYSYRDDTFSTNESKLSISSSRDFDRTNHYQKQPEILLESGEVAENVEGCNSQLKSNNINNELAPVIVDEVSNVSAGGDGAQALNHCGLLPHVCLPCLASAVPSLEKTPITPSSKKKVTSRLSFKWREGHTNSIQFSPKSLLQRPVAGSSVPFCPLEKKMLNCWTTVEPRTFKVRGQNYFRDKKKDFADNCAAFHPFGVDAFLSQRKINHIARFVELPVVNPSKEIPSILVVNIQIPLYPATIFQSEYDGEGMNLVLYFKLSEGYSKVLPFHFKENIIRIINDEVERVKSFPVDTIASFRERLKLLFRLTNMEDLHLSTAEKKLINAYNEKPILSRPQHEFYLGENYFEIDLDMHRFSYMSRKGFEAFQERFKLCILDFGLTIQGNKSEDLPENILCCIRLNEIDYTKCSRLEF</sequence>
<protein>
    <submittedName>
        <fullName evidence="3">DUF1336 domain-containing protein</fullName>
    </submittedName>
</protein>